<name>A0A6L8LLX4_9RHOB</name>
<accession>A0A6L8LLX4</accession>
<dbReference type="EMBL" id="WWEN01000006">
    <property type="protein sequence ID" value="MYM56613.1"/>
    <property type="molecule type" value="Genomic_DNA"/>
</dbReference>
<comment type="caution">
    <text evidence="2">The sequence shown here is derived from an EMBL/GenBank/DDBJ whole genome shotgun (WGS) entry which is preliminary data.</text>
</comment>
<feature type="compositionally biased region" description="Basic and acidic residues" evidence="1">
    <location>
        <begin position="726"/>
        <end position="736"/>
    </location>
</feature>
<feature type="compositionally biased region" description="Polar residues" evidence="1">
    <location>
        <begin position="696"/>
        <end position="719"/>
    </location>
</feature>
<organism evidence="2 3">
    <name type="scientific">Thalassovita mangrovi</name>
    <dbReference type="NCBI Taxonomy" id="2692236"/>
    <lineage>
        <taxon>Bacteria</taxon>
        <taxon>Pseudomonadati</taxon>
        <taxon>Pseudomonadota</taxon>
        <taxon>Alphaproteobacteria</taxon>
        <taxon>Rhodobacterales</taxon>
        <taxon>Roseobacteraceae</taxon>
        <taxon>Thalassovita</taxon>
    </lineage>
</organism>
<dbReference type="RefSeq" id="WP_160974506.1">
    <property type="nucleotide sequence ID" value="NZ_WWEN01000006.1"/>
</dbReference>
<dbReference type="Gene3D" id="3.30.420.10">
    <property type="entry name" value="Ribonuclease H-like superfamily/Ribonuclease H"/>
    <property type="match status" value="1"/>
</dbReference>
<dbReference type="Proteomes" id="UP000479043">
    <property type="component" value="Unassembled WGS sequence"/>
</dbReference>
<dbReference type="InterPro" id="IPR012337">
    <property type="entry name" value="RNaseH-like_sf"/>
</dbReference>
<proteinExistence type="predicted"/>
<protein>
    <submittedName>
        <fullName evidence="2">DDE-type integrase/transposase/recombinase</fullName>
    </submittedName>
</protein>
<evidence type="ECO:0000256" key="1">
    <source>
        <dbReference type="SAM" id="MobiDB-lite"/>
    </source>
</evidence>
<dbReference type="AlphaFoldDB" id="A0A6L8LLX4"/>
<dbReference type="SUPFAM" id="SSF53098">
    <property type="entry name" value="Ribonuclease H-like"/>
    <property type="match status" value="1"/>
</dbReference>
<dbReference type="InterPro" id="IPR036397">
    <property type="entry name" value="RNaseH_sf"/>
</dbReference>
<reference evidence="2 3" key="1">
    <citation type="submission" date="2020-01" db="EMBL/GenBank/DDBJ databases">
        <authorList>
            <person name="Chen S."/>
        </authorList>
    </citation>
    <scope>NUCLEOTIDE SEQUENCE [LARGE SCALE GENOMIC DNA]</scope>
    <source>
        <strain evidence="2 3">GS-10</strain>
    </source>
</reference>
<sequence length="747" mass="83461">MTLQPLFNIPKGSILHLDGRALLVTVREESGYAVECQESGECFTLSLERVEAAIRARDCEVIQPKDAEKRKALLDYTGGFECMEQLSEETQRIIRARLALVLAMDELRAEGVKLTQRNMSNCGAQRRALLVRADEIAPGHNFLRTRRGGKLAVGFTVPQGRTLARYHETYHRFEQNAVVLADRDHLKGRREPRLLPWQKRFIDYVLNTWMDKRKPSLAPLVNMAIGVFDRTPTEKAQGVGFPSITTIRAYAKAISGVTVALGRNGRRHTTNTKGAGSTDVRALRFGEKFEWDQVYLSIFTDGGGVMRARAIDPETASEELEDNEVRRCWMHAILDVATREVLGWVISETADADHSLALLRMATRDKTKEKVRYDCKHEPPPPIRLGLSLADNGTATRNGRVYAAQLGMDMTVMTGRAYHATDKPHVERLFGTMQGQVLNFLPGYTGSFPGELPGYDPKPSAELSHDALYGMISRYFIDEYPFQEHLGTGMFGATPRQKREEAIRRYGPIEAPSLRERFLALGAKVQASTTSEGVKAYNIPFSSPALQRFAGGKSKRVNVHLDPDDLRTVLITAEGHDEVIEAELRMTVFKDQTLQEAIEIMERATKDNPTLRELHRAHLEEARARRARESGFFKDSRDPSNYETLAQLQRRAEKLLQVETRPASYTGATVAPGSIMSRGVPVESAPVTPPEIDGSLGTQSSNSTVPPNRSHQAVETTTSPRRRPQKPTDDAVDIKSMKFPPITDSKL</sequence>
<evidence type="ECO:0000313" key="3">
    <source>
        <dbReference type="Proteomes" id="UP000479043"/>
    </source>
</evidence>
<dbReference type="GO" id="GO:0003676">
    <property type="term" value="F:nucleic acid binding"/>
    <property type="evidence" value="ECO:0007669"/>
    <property type="project" value="InterPro"/>
</dbReference>
<feature type="region of interest" description="Disordered" evidence="1">
    <location>
        <begin position="667"/>
        <end position="747"/>
    </location>
</feature>
<evidence type="ECO:0000313" key="2">
    <source>
        <dbReference type="EMBL" id="MYM56613.1"/>
    </source>
</evidence>
<keyword evidence="3" id="KW-1185">Reference proteome</keyword>
<gene>
    <name evidence="2" type="ORF">GR167_14945</name>
</gene>